<dbReference type="STRING" id="156994.SAMN04488028_1131"/>
<name>A0A1M6WIP3_REIAG</name>
<protein>
    <recommendedName>
        <fullName evidence="3">SprB repeat-containing protein</fullName>
    </recommendedName>
</protein>
<dbReference type="Proteomes" id="UP000184474">
    <property type="component" value="Unassembled WGS sequence"/>
</dbReference>
<sequence>MLIQIKFTYKYLVFLLFVLLSEYSFAQKLPLPPIDDGCPVAYTVGGGGIYCSGSGKNVTLSDSEQGVTYQLRRNGTDLGNVKNGTGSSLMWSGLATIGTYTVRATMGACSKIMNGEVDIVSSQLSVYTVGGGGGYCSGGSGKTITLSDSQSGVSYTLYNGGSALPSLTGTGGALSWPNQKLIGTYTIVATNGSGCSKTMSGSKSISIISLPSVYTVGG</sequence>
<evidence type="ECO:0000313" key="1">
    <source>
        <dbReference type="EMBL" id="SHK93642.1"/>
    </source>
</evidence>
<organism evidence="1 2">
    <name type="scientific">Reichenbachiella agariperforans</name>
    <dbReference type="NCBI Taxonomy" id="156994"/>
    <lineage>
        <taxon>Bacteria</taxon>
        <taxon>Pseudomonadati</taxon>
        <taxon>Bacteroidota</taxon>
        <taxon>Cytophagia</taxon>
        <taxon>Cytophagales</taxon>
        <taxon>Reichenbachiellaceae</taxon>
        <taxon>Reichenbachiella</taxon>
    </lineage>
</organism>
<proteinExistence type="predicted"/>
<dbReference type="EMBL" id="FRAA01000013">
    <property type="protein sequence ID" value="SHK93642.1"/>
    <property type="molecule type" value="Genomic_DNA"/>
</dbReference>
<accession>A0A1M6WIP3</accession>
<feature type="non-terminal residue" evidence="1">
    <location>
        <position position="218"/>
    </location>
</feature>
<evidence type="ECO:0008006" key="3">
    <source>
        <dbReference type="Google" id="ProtNLM"/>
    </source>
</evidence>
<dbReference type="RefSeq" id="WP_139281116.1">
    <property type="nucleotide sequence ID" value="NZ_FRAA01000013.1"/>
</dbReference>
<keyword evidence="2" id="KW-1185">Reference proteome</keyword>
<dbReference type="AlphaFoldDB" id="A0A1M6WIP3"/>
<reference evidence="2" key="1">
    <citation type="submission" date="2016-11" db="EMBL/GenBank/DDBJ databases">
        <authorList>
            <person name="Varghese N."/>
            <person name="Submissions S."/>
        </authorList>
    </citation>
    <scope>NUCLEOTIDE SEQUENCE [LARGE SCALE GENOMIC DNA]</scope>
    <source>
        <strain evidence="2">DSM 26134</strain>
    </source>
</reference>
<evidence type="ECO:0000313" key="2">
    <source>
        <dbReference type="Proteomes" id="UP000184474"/>
    </source>
</evidence>
<gene>
    <name evidence="1" type="ORF">SAMN04488028_1131</name>
</gene>